<feature type="compositionally biased region" description="Low complexity" evidence="1">
    <location>
        <begin position="159"/>
        <end position="171"/>
    </location>
</feature>
<dbReference type="RefSeq" id="WP_338549811.1">
    <property type="nucleotide sequence ID" value="NZ_CP146069.1"/>
</dbReference>
<feature type="compositionally biased region" description="Acidic residues" evidence="1">
    <location>
        <begin position="82"/>
        <end position="92"/>
    </location>
</feature>
<feature type="domain" description="Zinc finger/thioredoxin putative" evidence="3">
    <location>
        <begin position="1"/>
        <end position="36"/>
    </location>
</feature>
<keyword evidence="5" id="KW-1185">Reference proteome</keyword>
<feature type="region of interest" description="Disordered" evidence="1">
    <location>
        <begin position="37"/>
        <end position="215"/>
    </location>
</feature>
<protein>
    <submittedName>
        <fullName evidence="4">Zinc-ribbon domain-containing protein</fullName>
    </submittedName>
</protein>
<feature type="compositionally biased region" description="Basic and acidic residues" evidence="1">
    <location>
        <begin position="181"/>
        <end position="196"/>
    </location>
</feature>
<organism evidence="4 5">
    <name type="scientific">Roseovarius phycicola</name>
    <dbReference type="NCBI Taxonomy" id="3080976"/>
    <lineage>
        <taxon>Bacteria</taxon>
        <taxon>Pseudomonadati</taxon>
        <taxon>Pseudomonadota</taxon>
        <taxon>Alphaproteobacteria</taxon>
        <taxon>Rhodobacterales</taxon>
        <taxon>Roseobacteraceae</taxon>
        <taxon>Roseovarius</taxon>
    </lineage>
</organism>
<dbReference type="InterPro" id="IPR011723">
    <property type="entry name" value="Znf/thioredoxin_put"/>
</dbReference>
<proteinExistence type="predicted"/>
<feature type="compositionally biased region" description="Basic and acidic residues" evidence="1">
    <location>
        <begin position="93"/>
        <end position="104"/>
    </location>
</feature>
<feature type="transmembrane region" description="Helical" evidence="2">
    <location>
        <begin position="264"/>
        <end position="282"/>
    </location>
</feature>
<reference evidence="4 5" key="1">
    <citation type="submission" date="2023-10" db="EMBL/GenBank/DDBJ databases">
        <title>Roseovarius strain S88 nov., isolated from a marine algae.</title>
        <authorList>
            <person name="Lee M.W."/>
            <person name="Lee J.K."/>
            <person name="Kim J.M."/>
            <person name="Choi D.G."/>
            <person name="Baek J.H."/>
            <person name="Bayburt H."/>
            <person name="Jung J.J."/>
            <person name="Han D.M."/>
            <person name="Jeon C.O."/>
        </authorList>
    </citation>
    <scope>NUCLEOTIDE SEQUENCE [LARGE SCALE GENOMIC DNA]</scope>
    <source>
        <strain evidence="4 5">S88</strain>
    </source>
</reference>
<evidence type="ECO:0000259" key="3">
    <source>
        <dbReference type="Pfam" id="PF13717"/>
    </source>
</evidence>
<keyword evidence="2" id="KW-1133">Transmembrane helix</keyword>
<evidence type="ECO:0000256" key="1">
    <source>
        <dbReference type="SAM" id="MobiDB-lite"/>
    </source>
</evidence>
<dbReference type="Pfam" id="PF13717">
    <property type="entry name" value="Zn_ribbon_4"/>
    <property type="match status" value="1"/>
</dbReference>
<dbReference type="Proteomes" id="UP001364156">
    <property type="component" value="Chromosome"/>
</dbReference>
<name>A0ABZ2HG13_9RHOB</name>
<gene>
    <name evidence="4" type="ORF">RZ517_01925</name>
</gene>
<feature type="compositionally biased region" description="Acidic residues" evidence="1">
    <location>
        <begin position="46"/>
        <end position="64"/>
    </location>
</feature>
<feature type="compositionally biased region" description="Acidic residues" evidence="1">
    <location>
        <begin position="202"/>
        <end position="215"/>
    </location>
</feature>
<accession>A0ABZ2HG13</accession>
<keyword evidence="2" id="KW-0812">Transmembrane</keyword>
<sequence>MRLICPNCGAQYEVPDEVIPTSGRDVQCSDCGNTWFQHHPDHQPEPEEEDVAADWVEDAEEDASEAQASVADEPKDVSNQDAQDDDAEESVSDVDRMVEAHGEAAEDFEEDYADDNADEEPVEEPQPPSAVFPRQLDPSVAEVLREEAELETSARASDQQGGLETQQELGLDAQDSAAQQRSEEARSRMARLRGDDVAEPAIEGETEEIDVDSALDDQASRRNLLPDIDEINSSLGPENAGEASSAISDQPVPVAARKSGFRTGFRLAVILALIGLLVYIFAPKLAEAVPALSEPLMQYQNMVDGWRSGLDGVITNFASSLSDQ</sequence>
<feature type="compositionally biased region" description="Acidic residues" evidence="1">
    <location>
        <begin position="105"/>
        <end position="123"/>
    </location>
</feature>
<dbReference type="EMBL" id="CP146069">
    <property type="protein sequence ID" value="WWR46970.1"/>
    <property type="molecule type" value="Genomic_DNA"/>
</dbReference>
<keyword evidence="2" id="KW-0472">Membrane</keyword>
<evidence type="ECO:0000256" key="2">
    <source>
        <dbReference type="SAM" id="Phobius"/>
    </source>
</evidence>
<evidence type="ECO:0000313" key="5">
    <source>
        <dbReference type="Proteomes" id="UP001364156"/>
    </source>
</evidence>
<dbReference type="NCBIfam" id="TIGR02098">
    <property type="entry name" value="MJ0042_CXXC"/>
    <property type="match status" value="1"/>
</dbReference>
<evidence type="ECO:0000313" key="4">
    <source>
        <dbReference type="EMBL" id="WWR46970.1"/>
    </source>
</evidence>